<keyword evidence="6 10" id="KW-0812">Transmembrane</keyword>
<proteinExistence type="inferred from homology"/>
<gene>
    <name evidence="11" type="ORF">C7H85_06350</name>
</gene>
<keyword evidence="11" id="KW-0966">Cell projection</keyword>
<dbReference type="GO" id="GO:0006935">
    <property type="term" value="P:chemotaxis"/>
    <property type="evidence" value="ECO:0007669"/>
    <property type="project" value="UniProtKB-KW"/>
</dbReference>
<comment type="caution">
    <text evidence="11">The sequence shown here is derived from an EMBL/GenBank/DDBJ whole genome shotgun (WGS) entry which is preliminary data.</text>
</comment>
<dbReference type="Pfam" id="PF03748">
    <property type="entry name" value="FliL"/>
    <property type="match status" value="1"/>
</dbReference>
<sequence length="158" mass="17903">MANDLIMPRVAWYKRKWIWVLLFLVLAGGAGGAAWWWLQPEEAPLSEQEVQDNKALYVGMSRPFIFSVPGGVRDRLVQIEVQLLVRGTADEGKAKQHLPLLESTLLTVFSRQTADNYLTADGKDAVRQEALDELNHVMVEVLEQRLIEKVLFTGIVMQ</sequence>
<keyword evidence="11" id="KW-0282">Flagellum</keyword>
<organism evidence="11 12">
    <name type="scientific">Zobellella endophytica</name>
    <dbReference type="NCBI Taxonomy" id="2116700"/>
    <lineage>
        <taxon>Bacteria</taxon>
        <taxon>Pseudomonadati</taxon>
        <taxon>Pseudomonadota</taxon>
        <taxon>Gammaproteobacteria</taxon>
        <taxon>Aeromonadales</taxon>
        <taxon>Aeromonadaceae</taxon>
        <taxon>Zobellella</taxon>
    </lineage>
</organism>
<dbReference type="OrthoDB" id="5829285at2"/>
<keyword evidence="5 10" id="KW-0145">Chemotaxis</keyword>
<evidence type="ECO:0000256" key="1">
    <source>
        <dbReference type="ARBA" id="ARBA00002254"/>
    </source>
</evidence>
<evidence type="ECO:0000256" key="4">
    <source>
        <dbReference type="ARBA" id="ARBA00022475"/>
    </source>
</evidence>
<keyword evidence="10" id="KW-0997">Cell inner membrane</keyword>
<feature type="transmembrane region" description="Helical" evidence="10">
    <location>
        <begin position="17"/>
        <end position="38"/>
    </location>
</feature>
<keyword evidence="9 10" id="KW-0472">Membrane</keyword>
<evidence type="ECO:0000256" key="10">
    <source>
        <dbReference type="RuleBase" id="RU364125"/>
    </source>
</evidence>
<evidence type="ECO:0000313" key="12">
    <source>
        <dbReference type="Proteomes" id="UP000240243"/>
    </source>
</evidence>
<keyword evidence="4" id="KW-1003">Cell membrane</keyword>
<dbReference type="Proteomes" id="UP000240243">
    <property type="component" value="Unassembled WGS sequence"/>
</dbReference>
<keyword evidence="12" id="KW-1185">Reference proteome</keyword>
<reference evidence="11 12" key="1">
    <citation type="submission" date="2018-03" db="EMBL/GenBank/DDBJ databases">
        <title>The draft genome of Zobellella sp. 59N8.</title>
        <authorList>
            <person name="Liu L."/>
            <person name="Li L."/>
            <person name="Zhang X."/>
            <person name="Liang L."/>
            <person name="Wang T."/>
        </authorList>
    </citation>
    <scope>NUCLEOTIDE SEQUENCE [LARGE SCALE GENOMIC DNA]</scope>
    <source>
        <strain evidence="11 12">59N8</strain>
    </source>
</reference>
<comment type="subcellular location">
    <subcellularLocation>
        <location evidence="10">Cell inner membrane</location>
    </subcellularLocation>
    <subcellularLocation>
        <location evidence="2">Cell membrane</location>
        <topology evidence="2">Single-pass membrane protein</topology>
    </subcellularLocation>
</comment>
<keyword evidence="7 10" id="KW-0283">Flagellar rotation</keyword>
<dbReference type="EMBL" id="PXYG01000002">
    <property type="protein sequence ID" value="PSJ46261.1"/>
    <property type="molecule type" value="Genomic_DNA"/>
</dbReference>
<evidence type="ECO:0000256" key="7">
    <source>
        <dbReference type="ARBA" id="ARBA00022779"/>
    </source>
</evidence>
<evidence type="ECO:0000256" key="8">
    <source>
        <dbReference type="ARBA" id="ARBA00022989"/>
    </source>
</evidence>
<keyword evidence="11" id="KW-0969">Cilium</keyword>
<dbReference type="InterPro" id="IPR005503">
    <property type="entry name" value="FliL"/>
</dbReference>
<evidence type="ECO:0000256" key="6">
    <source>
        <dbReference type="ARBA" id="ARBA00022692"/>
    </source>
</evidence>
<dbReference type="AlphaFoldDB" id="A0A2P7R7R5"/>
<name>A0A2P7R7R5_9GAMM</name>
<evidence type="ECO:0000256" key="9">
    <source>
        <dbReference type="ARBA" id="ARBA00023136"/>
    </source>
</evidence>
<dbReference type="GO" id="GO:0071978">
    <property type="term" value="P:bacterial-type flagellum-dependent swarming motility"/>
    <property type="evidence" value="ECO:0007669"/>
    <property type="project" value="TreeGrafter"/>
</dbReference>
<dbReference type="PANTHER" id="PTHR35091">
    <property type="entry name" value="FLAGELLAR PROTEIN FLIL"/>
    <property type="match status" value="1"/>
</dbReference>
<comment type="similarity">
    <text evidence="3 10">Belongs to the FliL family.</text>
</comment>
<accession>A0A2P7R7R5</accession>
<keyword evidence="8 10" id="KW-1133">Transmembrane helix</keyword>
<dbReference type="PANTHER" id="PTHR35091:SF2">
    <property type="entry name" value="FLAGELLAR PROTEIN FLIL"/>
    <property type="match status" value="1"/>
</dbReference>
<evidence type="ECO:0000256" key="3">
    <source>
        <dbReference type="ARBA" id="ARBA00008281"/>
    </source>
</evidence>
<dbReference type="RefSeq" id="WP_106728878.1">
    <property type="nucleotide sequence ID" value="NZ_PXYG01000002.1"/>
</dbReference>
<comment type="function">
    <text evidence="1 10">Controls the rotational direction of flagella during chemotaxis.</text>
</comment>
<dbReference type="GO" id="GO:0009425">
    <property type="term" value="C:bacterial-type flagellum basal body"/>
    <property type="evidence" value="ECO:0007669"/>
    <property type="project" value="InterPro"/>
</dbReference>
<evidence type="ECO:0000313" key="11">
    <source>
        <dbReference type="EMBL" id="PSJ46261.1"/>
    </source>
</evidence>
<protein>
    <recommendedName>
        <fullName evidence="10">Flagellar protein FliL</fullName>
    </recommendedName>
</protein>
<evidence type="ECO:0000256" key="5">
    <source>
        <dbReference type="ARBA" id="ARBA00022500"/>
    </source>
</evidence>
<evidence type="ECO:0000256" key="2">
    <source>
        <dbReference type="ARBA" id="ARBA00004162"/>
    </source>
</evidence>
<dbReference type="GO" id="GO:0005886">
    <property type="term" value="C:plasma membrane"/>
    <property type="evidence" value="ECO:0007669"/>
    <property type="project" value="UniProtKB-SubCell"/>
</dbReference>